<dbReference type="Proteomes" id="UP001165160">
    <property type="component" value="Unassembled WGS sequence"/>
</dbReference>
<comment type="caution">
    <text evidence="2">The sequence shown here is derived from an EMBL/GenBank/DDBJ whole genome shotgun (WGS) entry which is preliminary data.</text>
</comment>
<dbReference type="InterPro" id="IPR016024">
    <property type="entry name" value="ARM-type_fold"/>
</dbReference>
<feature type="region of interest" description="Disordered" evidence="1">
    <location>
        <begin position="13"/>
        <end position="82"/>
    </location>
</feature>
<sequence>MDISINALNDGIDSINASAPKPLSDDDGDFSSDDLSNLFNQLPEVGPEVPASVSLDVPLDTSGNISPPSSPPPSSPPSSVIPTLDNASISSLPLFLPPYSPPHSPSTLSLLHRISSLAVTRHHATSLTSSTNLQLILSYIRPWSEIQHDTNIYEGCAAALTCLKNLACAQMPVRDLTRTLNYLPLLSSLLTSLTPYLPSPPSSPSKLLTLTTATLRNLTHSSPLNSHLLSVTIPELIKVVGEGEGEMVFRAAGVVVNLYDAGVGEEFLIKGGGKAFVKISEIIVGRLSTYTGSKPLHSGYKLLLSQCIHMYSKGEIKGDDEFEGFVEKCIEVREREEGFRKERKERGEGPKKIIHRGPRKGKVEGKGGEGI</sequence>
<organism evidence="2 3">
    <name type="scientific">Triparma verrucosa</name>
    <dbReference type="NCBI Taxonomy" id="1606542"/>
    <lineage>
        <taxon>Eukaryota</taxon>
        <taxon>Sar</taxon>
        <taxon>Stramenopiles</taxon>
        <taxon>Ochrophyta</taxon>
        <taxon>Bolidophyceae</taxon>
        <taxon>Parmales</taxon>
        <taxon>Triparmaceae</taxon>
        <taxon>Triparma</taxon>
    </lineage>
</organism>
<proteinExistence type="predicted"/>
<accession>A0A9W7B247</accession>
<dbReference type="AlphaFoldDB" id="A0A9W7B247"/>
<evidence type="ECO:0000256" key="1">
    <source>
        <dbReference type="SAM" id="MobiDB-lite"/>
    </source>
</evidence>
<name>A0A9W7B247_9STRA</name>
<evidence type="ECO:0000313" key="2">
    <source>
        <dbReference type="EMBL" id="GMH82971.1"/>
    </source>
</evidence>
<dbReference type="Gene3D" id="1.25.10.10">
    <property type="entry name" value="Leucine-rich Repeat Variant"/>
    <property type="match status" value="1"/>
</dbReference>
<keyword evidence="3" id="KW-1185">Reference proteome</keyword>
<dbReference type="InterPro" id="IPR011989">
    <property type="entry name" value="ARM-like"/>
</dbReference>
<protein>
    <submittedName>
        <fullName evidence="2">Uncharacterized protein</fullName>
    </submittedName>
</protein>
<gene>
    <name evidence="2" type="ORF">TrVE_jg9794</name>
</gene>
<feature type="compositionally biased region" description="Basic and acidic residues" evidence="1">
    <location>
        <begin position="337"/>
        <end position="351"/>
    </location>
</feature>
<dbReference type="EMBL" id="BRXX01000021">
    <property type="protein sequence ID" value="GMH82971.1"/>
    <property type="molecule type" value="Genomic_DNA"/>
</dbReference>
<evidence type="ECO:0000313" key="3">
    <source>
        <dbReference type="Proteomes" id="UP001165160"/>
    </source>
</evidence>
<reference evidence="3" key="1">
    <citation type="journal article" date="2023" name="Commun. Biol.">
        <title>Genome analysis of Parmales, the sister group of diatoms, reveals the evolutionary specialization of diatoms from phago-mixotrophs to photoautotrophs.</title>
        <authorList>
            <person name="Ban H."/>
            <person name="Sato S."/>
            <person name="Yoshikawa S."/>
            <person name="Yamada K."/>
            <person name="Nakamura Y."/>
            <person name="Ichinomiya M."/>
            <person name="Sato N."/>
            <person name="Blanc-Mathieu R."/>
            <person name="Endo H."/>
            <person name="Kuwata A."/>
            <person name="Ogata H."/>
        </authorList>
    </citation>
    <scope>NUCLEOTIDE SEQUENCE [LARGE SCALE GENOMIC DNA]</scope>
    <source>
        <strain evidence="3">NIES 3699</strain>
    </source>
</reference>
<feature type="compositionally biased region" description="Basic and acidic residues" evidence="1">
    <location>
        <begin position="361"/>
        <end position="371"/>
    </location>
</feature>
<dbReference type="SUPFAM" id="SSF48371">
    <property type="entry name" value="ARM repeat"/>
    <property type="match status" value="1"/>
</dbReference>
<feature type="region of interest" description="Disordered" evidence="1">
    <location>
        <begin position="337"/>
        <end position="371"/>
    </location>
</feature>